<protein>
    <submittedName>
        <fullName evidence="2">Transcriptional regulator, MarR family</fullName>
    </submittedName>
</protein>
<evidence type="ECO:0000259" key="1">
    <source>
        <dbReference type="PROSITE" id="PS50995"/>
    </source>
</evidence>
<dbReference type="InterPro" id="IPR036388">
    <property type="entry name" value="WH-like_DNA-bd_sf"/>
</dbReference>
<dbReference type="Proteomes" id="UP000014174">
    <property type="component" value="Unassembled WGS sequence"/>
</dbReference>
<proteinExistence type="predicted"/>
<keyword evidence="3" id="KW-1185">Reference proteome</keyword>
<name>R9GQQ8_9SPHI</name>
<feature type="domain" description="HTH marR-type" evidence="1">
    <location>
        <begin position="1"/>
        <end position="74"/>
    </location>
</feature>
<dbReference type="InterPro" id="IPR036390">
    <property type="entry name" value="WH_DNA-bd_sf"/>
</dbReference>
<sequence length="77" mass="8947">MINRLFDAGYVRREIIETDKRKVVISLTDSGLNKLMETRRIKEEWLAGAMSEVYSNEELALIKAFLPLLKRITDYNG</sequence>
<dbReference type="AlphaFoldDB" id="R9GQQ8"/>
<dbReference type="eggNOG" id="COG1846">
    <property type="taxonomic scope" value="Bacteria"/>
</dbReference>
<dbReference type="InterPro" id="IPR000835">
    <property type="entry name" value="HTH_MarR-typ"/>
</dbReference>
<gene>
    <name evidence="2" type="ORF">ADIARSV_2878</name>
</gene>
<dbReference type="Gene3D" id="1.10.287.100">
    <property type="match status" value="1"/>
</dbReference>
<dbReference type="EMBL" id="AQPN01000101">
    <property type="protein sequence ID" value="EOR93885.1"/>
    <property type="molecule type" value="Genomic_DNA"/>
</dbReference>
<dbReference type="SUPFAM" id="SSF46785">
    <property type="entry name" value="Winged helix' DNA-binding domain"/>
    <property type="match status" value="1"/>
</dbReference>
<dbReference type="GO" id="GO:0003700">
    <property type="term" value="F:DNA-binding transcription factor activity"/>
    <property type="evidence" value="ECO:0007669"/>
    <property type="project" value="InterPro"/>
</dbReference>
<dbReference type="Gene3D" id="1.10.10.10">
    <property type="entry name" value="Winged helix-like DNA-binding domain superfamily/Winged helix DNA-binding domain"/>
    <property type="match status" value="1"/>
</dbReference>
<comment type="caution">
    <text evidence="2">The sequence shown here is derived from an EMBL/GenBank/DDBJ whole genome shotgun (WGS) entry which is preliminary data.</text>
</comment>
<reference evidence="2 3" key="1">
    <citation type="journal article" date="2013" name="Genome Announc.">
        <title>Draft Genome Sequence of Arcticibacter svalbardensis Strain MN12-7T, a Member of the Family Sphingobacteriaceae Isolated from an Arctic Soil Sample.</title>
        <authorList>
            <person name="Shivaji S."/>
            <person name="Ara S."/>
            <person name="Prasad S."/>
            <person name="Manasa B.P."/>
            <person name="Begum Z."/>
            <person name="Singh A."/>
            <person name="Kumar Pinnaka A."/>
        </authorList>
    </citation>
    <scope>NUCLEOTIDE SEQUENCE [LARGE SCALE GENOMIC DNA]</scope>
    <source>
        <strain evidence="2 3">MN12-7</strain>
    </source>
</reference>
<evidence type="ECO:0000313" key="3">
    <source>
        <dbReference type="Proteomes" id="UP000014174"/>
    </source>
</evidence>
<organism evidence="2 3">
    <name type="scientific">Arcticibacter svalbardensis MN12-7</name>
    <dbReference type="NCBI Taxonomy" id="1150600"/>
    <lineage>
        <taxon>Bacteria</taxon>
        <taxon>Pseudomonadati</taxon>
        <taxon>Bacteroidota</taxon>
        <taxon>Sphingobacteriia</taxon>
        <taxon>Sphingobacteriales</taxon>
        <taxon>Sphingobacteriaceae</taxon>
        <taxon>Arcticibacter</taxon>
    </lineage>
</organism>
<dbReference type="PROSITE" id="PS50995">
    <property type="entry name" value="HTH_MARR_2"/>
    <property type="match status" value="1"/>
</dbReference>
<evidence type="ECO:0000313" key="2">
    <source>
        <dbReference type="EMBL" id="EOR93885.1"/>
    </source>
</evidence>
<dbReference type="STRING" id="1150600.ADIARSV_2878"/>
<accession>R9GQQ8</accession>